<dbReference type="SUPFAM" id="SSF49599">
    <property type="entry name" value="TRAF domain-like"/>
    <property type="match status" value="2"/>
</dbReference>
<organism evidence="1 2">
    <name type="scientific">Trichonephila clavata</name>
    <name type="common">Joro spider</name>
    <name type="synonym">Nephila clavata</name>
    <dbReference type="NCBI Taxonomy" id="2740835"/>
    <lineage>
        <taxon>Eukaryota</taxon>
        <taxon>Metazoa</taxon>
        <taxon>Ecdysozoa</taxon>
        <taxon>Arthropoda</taxon>
        <taxon>Chelicerata</taxon>
        <taxon>Arachnida</taxon>
        <taxon>Araneae</taxon>
        <taxon>Araneomorphae</taxon>
        <taxon>Entelegynae</taxon>
        <taxon>Araneoidea</taxon>
        <taxon>Nephilidae</taxon>
        <taxon>Trichonephila</taxon>
    </lineage>
</organism>
<protein>
    <submittedName>
        <fullName evidence="1">Speckle-type POZ protein</fullName>
    </submittedName>
</protein>
<reference evidence="1" key="1">
    <citation type="submission" date="2020-07" db="EMBL/GenBank/DDBJ databases">
        <title>Multicomponent nature underlies the extraordinary mechanical properties of spider dragline silk.</title>
        <authorList>
            <person name="Kono N."/>
            <person name="Nakamura H."/>
            <person name="Mori M."/>
            <person name="Yoshida Y."/>
            <person name="Ohtoshi R."/>
            <person name="Malay A.D."/>
            <person name="Moran D.A.P."/>
            <person name="Tomita M."/>
            <person name="Numata K."/>
            <person name="Arakawa K."/>
        </authorList>
    </citation>
    <scope>NUCLEOTIDE SEQUENCE</scope>
</reference>
<dbReference type="EMBL" id="BMAO01021516">
    <property type="protein sequence ID" value="GFQ75102.1"/>
    <property type="molecule type" value="Genomic_DNA"/>
</dbReference>
<dbReference type="OrthoDB" id="6423593at2759"/>
<dbReference type="AlphaFoldDB" id="A0A8X6FBJ3"/>
<dbReference type="Proteomes" id="UP000887116">
    <property type="component" value="Unassembled WGS sequence"/>
</dbReference>
<comment type="caution">
    <text evidence="1">The sequence shown here is derived from an EMBL/GenBank/DDBJ whole genome shotgun (WGS) entry which is preliminary data.</text>
</comment>
<keyword evidence="2" id="KW-1185">Reference proteome</keyword>
<name>A0A8X6FBJ3_TRICU</name>
<evidence type="ECO:0000313" key="2">
    <source>
        <dbReference type="Proteomes" id="UP000887116"/>
    </source>
</evidence>
<accession>A0A8X6FBJ3</accession>
<proteinExistence type="predicted"/>
<sequence length="307" mass="34992">MVDVLENCNISQEMKCPEPINMTSNKNGCDSEPLFTYIWAVESRFALLSPHEIESPAFFEGSVLNARWSLIISEENGSILCYLRRHNDSGQRIIEIFFEIALLDIGGNALILDSIWHAFGKDECFGNSSLALIDDVFGSRNKDFVSNQALTFRCRIFTQRRGQTNRGLLCYARTRLSIEQESFIWVIEKFSILPAGVRESKSVSKTPSVFLTYYMLSQESKEFLMVILSTSLSIRFIFRISIIDSAGRAYKCDMYNGSIVSTKEFPVIDKDYLMNRNTLLLPKDVLTLRCELIIGSGIAWNRLESLF</sequence>
<gene>
    <name evidence="1" type="primary">spop_123</name>
    <name evidence="1" type="ORF">TNCT_406431</name>
</gene>
<evidence type="ECO:0000313" key="1">
    <source>
        <dbReference type="EMBL" id="GFQ75102.1"/>
    </source>
</evidence>